<dbReference type="PANTHER" id="PTHR30386">
    <property type="entry name" value="MEMBRANE FUSION SUBUNIT OF EMRAB-TOLC MULTIDRUG EFFLUX PUMP"/>
    <property type="match status" value="1"/>
</dbReference>
<evidence type="ECO:0000256" key="2">
    <source>
        <dbReference type="SAM" id="Phobius"/>
    </source>
</evidence>
<dbReference type="Gene3D" id="2.40.50.100">
    <property type="match status" value="1"/>
</dbReference>
<keyword evidence="2" id="KW-0472">Membrane</keyword>
<dbReference type="InterPro" id="IPR050739">
    <property type="entry name" value="MFP"/>
</dbReference>
<keyword evidence="1" id="KW-0175">Coiled coil</keyword>
<dbReference type="RefSeq" id="WP_221233665.1">
    <property type="nucleotide sequence ID" value="NZ_CAJFZW010000011.1"/>
</dbReference>
<dbReference type="EMBL" id="JACHOQ010000004">
    <property type="protein sequence ID" value="MBB5740419.1"/>
    <property type="molecule type" value="Genomic_DNA"/>
</dbReference>
<dbReference type="SUPFAM" id="SSF111369">
    <property type="entry name" value="HlyD-like secretion proteins"/>
    <property type="match status" value="3"/>
</dbReference>
<dbReference type="Pfam" id="PF25954">
    <property type="entry name" value="Beta-barrel_RND_2"/>
    <property type="match status" value="1"/>
</dbReference>
<keyword evidence="6" id="KW-1185">Reference proteome</keyword>
<accession>A0A7W9C7L6</accession>
<evidence type="ECO:0000259" key="4">
    <source>
        <dbReference type="Pfam" id="PF25954"/>
    </source>
</evidence>
<feature type="transmembrane region" description="Helical" evidence="2">
    <location>
        <begin position="26"/>
        <end position="47"/>
    </location>
</feature>
<dbReference type="Gene3D" id="2.40.30.170">
    <property type="match status" value="1"/>
</dbReference>
<feature type="domain" description="CusB-like beta-barrel" evidence="4">
    <location>
        <begin position="268"/>
        <end position="311"/>
    </location>
</feature>
<comment type="caution">
    <text evidence="5">The sequence shown here is derived from an EMBL/GenBank/DDBJ whole genome shotgun (WGS) entry which is preliminary data.</text>
</comment>
<dbReference type="Gene3D" id="1.10.287.470">
    <property type="entry name" value="Helix hairpin bin"/>
    <property type="match status" value="1"/>
</dbReference>
<dbReference type="PANTHER" id="PTHR30386:SF24">
    <property type="entry name" value="MULTIDRUG RESISTANCE EFFLUX PUMP"/>
    <property type="match status" value="1"/>
</dbReference>
<reference evidence="5 6" key="1">
    <citation type="submission" date="2020-08" db="EMBL/GenBank/DDBJ databases">
        <title>Genomic Encyclopedia of Type Strains, Phase IV (KMG-IV): sequencing the most valuable type-strain genomes for metagenomic binning, comparative biology and taxonomic classification.</title>
        <authorList>
            <person name="Goeker M."/>
        </authorList>
    </citation>
    <scope>NUCLEOTIDE SEQUENCE [LARGE SCALE GENOMIC DNA]</scope>
    <source>
        <strain evidence="5 6">DSM 4731</strain>
    </source>
</reference>
<dbReference type="AlphaFoldDB" id="A0A7W9C7L6"/>
<keyword evidence="2" id="KW-0812">Transmembrane</keyword>
<feature type="domain" description="Multidrug resistance protein MdtA-like barrel-sandwich hybrid" evidence="3">
    <location>
        <begin position="71"/>
        <end position="261"/>
    </location>
</feature>
<name>A0A7W9C7L6_9CAUL</name>
<dbReference type="PRINTS" id="PR01490">
    <property type="entry name" value="RTXTOXIND"/>
</dbReference>
<dbReference type="InterPro" id="IPR058625">
    <property type="entry name" value="MdtA-like_BSH"/>
</dbReference>
<protein>
    <submittedName>
        <fullName evidence="5">Multidrug resistance efflux pump</fullName>
    </submittedName>
</protein>
<keyword evidence="2" id="KW-1133">Transmembrane helix</keyword>
<gene>
    <name evidence="5" type="ORF">GGQ93_002137</name>
</gene>
<dbReference type="Pfam" id="PF25917">
    <property type="entry name" value="BSH_RND"/>
    <property type="match status" value="1"/>
</dbReference>
<evidence type="ECO:0000313" key="6">
    <source>
        <dbReference type="Proteomes" id="UP000527324"/>
    </source>
</evidence>
<organism evidence="5 6">
    <name type="scientific">Brevundimonas aurantiaca</name>
    <dbReference type="NCBI Taxonomy" id="74316"/>
    <lineage>
        <taxon>Bacteria</taxon>
        <taxon>Pseudomonadati</taxon>
        <taxon>Pseudomonadota</taxon>
        <taxon>Alphaproteobacteria</taxon>
        <taxon>Caulobacterales</taxon>
        <taxon>Caulobacteraceae</taxon>
        <taxon>Brevundimonas</taxon>
    </lineage>
</organism>
<proteinExistence type="predicted"/>
<evidence type="ECO:0000256" key="1">
    <source>
        <dbReference type="SAM" id="Coils"/>
    </source>
</evidence>
<sequence>MTDTAPAPSAPPASAAPAAPEPRKRVLWAVVAAIVAVFAVGLVLYAWRLPPFTGHVQRTDNAYVRGQVTIISPQVSGYVTAVPVQDFQRVQQGQLLAQVDDRIYRQKLEQAEAALHSAEAALSNSTQSQASARGAVAQQRASIAAAQAALTKAQADADRARTLKAGGWVSQSNVDIAVAALRSAQAQLAQAQAAEGVAQTGVTSAVVNRDSLAASVENAQAAVRLAQIDLANTRIIAPRSGRLGEIGVRQGQYVTAGTQLMGLVPDVVWVTANMKETQMRDIRIGQPVEITVDALGGQSLRGRVERIAPAAGSEFSVIRPDNATGNFTKVAQRIPIRIRLDSGQPALERLSPGMSVVARVDTGR</sequence>
<dbReference type="InterPro" id="IPR058792">
    <property type="entry name" value="Beta-barrel_RND_2"/>
</dbReference>
<evidence type="ECO:0000313" key="5">
    <source>
        <dbReference type="EMBL" id="MBB5740419.1"/>
    </source>
</evidence>
<evidence type="ECO:0000259" key="3">
    <source>
        <dbReference type="Pfam" id="PF25917"/>
    </source>
</evidence>
<dbReference type="Proteomes" id="UP000527324">
    <property type="component" value="Unassembled WGS sequence"/>
</dbReference>
<feature type="coiled-coil region" evidence="1">
    <location>
        <begin position="108"/>
        <end position="194"/>
    </location>
</feature>